<dbReference type="PROSITE" id="PS52029">
    <property type="entry name" value="LD_TPASE"/>
    <property type="match status" value="1"/>
</dbReference>
<dbReference type="Pfam" id="PF03734">
    <property type="entry name" value="YkuD"/>
    <property type="match status" value="1"/>
</dbReference>
<reference evidence="8 9" key="1">
    <citation type="submission" date="2015-05" db="EMBL/GenBank/DDBJ databases">
        <title>Complete genome sequence of Lactobacillus salivarius Ren, a probiotic strain with antitumor activity.</title>
        <authorList>
            <person name="Sun E."/>
            <person name="Zhao L."/>
            <person name="Liu S."/>
            <person name="Zhang M."/>
            <person name="Guo H."/>
            <person name="Ren F."/>
        </authorList>
    </citation>
    <scope>NUCLEOTIDE SEQUENCE [LARGE SCALE GENOMIC DNA]</scope>
    <source>
        <strain evidence="8 9">Ren</strain>
    </source>
</reference>
<dbReference type="InterPro" id="IPR038054">
    <property type="entry name" value="LD_TPept-like_central_sf"/>
</dbReference>
<dbReference type="CDD" id="cd16913">
    <property type="entry name" value="YkuD_like"/>
    <property type="match status" value="1"/>
</dbReference>
<dbReference type="Pfam" id="PF12229">
    <property type="entry name" value="PG_binding_4"/>
    <property type="match status" value="1"/>
</dbReference>
<dbReference type="EMBL" id="CP011403">
    <property type="protein sequence ID" value="AKI03589.1"/>
    <property type="molecule type" value="Genomic_DNA"/>
</dbReference>
<keyword evidence="5 6" id="KW-0961">Cell wall biogenesis/degradation</keyword>
<keyword evidence="2" id="KW-0808">Transferase</keyword>
<dbReference type="GO" id="GO:0071555">
    <property type="term" value="P:cell wall organization"/>
    <property type="evidence" value="ECO:0007669"/>
    <property type="project" value="UniProtKB-UniRule"/>
</dbReference>
<dbReference type="GO" id="GO:0005576">
    <property type="term" value="C:extracellular region"/>
    <property type="evidence" value="ECO:0007669"/>
    <property type="project" value="TreeGrafter"/>
</dbReference>
<dbReference type="PANTHER" id="PTHR30582:SF33">
    <property type="entry name" value="EXPORTED PROTEIN"/>
    <property type="match status" value="1"/>
</dbReference>
<dbReference type="InterPro" id="IPR050979">
    <property type="entry name" value="LD-transpeptidase"/>
</dbReference>
<proteinExistence type="predicted"/>
<evidence type="ECO:0000256" key="4">
    <source>
        <dbReference type="ARBA" id="ARBA00022984"/>
    </source>
</evidence>
<evidence type="ECO:0000313" key="9">
    <source>
        <dbReference type="Proteomes" id="UP000035027"/>
    </source>
</evidence>
<dbReference type="InterPro" id="IPR022029">
    <property type="entry name" value="YoaR-like_PG-bd"/>
</dbReference>
<name>A0A0F7PWK0_9LACO</name>
<sequence length="463" mass="51305">MIFINKGTKWLAAGLGAVVLICGGSFFYQKQHFNRNIEINGVKVGGMSVAEATQKLKTTKLNNNVYLGEKLLVKGSDPTNSTNAVSQEKVQEIFDKQFSLFPSSRSYDYQAKGDSDYSYRKNELRAAVKSELERLNVSRTAPKDAYAELKNGSVHVINAKKGNQYDVNKIMQEYDKQFSDNQIKLTTVYTQPISADSKQVQADKAKLEKLADQKVNYTVQNKTHTLAAKDVINSAKIVDGKYEYDAANLKKKIDDINDSQSTLDKNLKFKTTGGSEITLDKGTYGWALSPIKATRSITTAFEKGDSNLNAKSDIYGEGYTENGLGYNTTSNSGIGNSYVEVSISQQHVWVYKNGTQVASLSVVTGTNDGNYNTPTGLYYIMYKQTNTTLRGKNADNSAYASPVSRWAPFTLDGCGFHDADWRKNWSSTAYLTDGSHGCVNVRPAQISQIYDNVEQYEPVVIYS</sequence>
<dbReference type="UniPathway" id="UPA00219"/>
<dbReference type="SUPFAM" id="SSF141523">
    <property type="entry name" value="L,D-transpeptidase catalytic domain-like"/>
    <property type="match status" value="1"/>
</dbReference>
<evidence type="ECO:0000256" key="5">
    <source>
        <dbReference type="ARBA" id="ARBA00023316"/>
    </source>
</evidence>
<dbReference type="PATRIC" id="fig|1194971.3.peg.34"/>
<evidence type="ECO:0000259" key="7">
    <source>
        <dbReference type="PROSITE" id="PS52029"/>
    </source>
</evidence>
<dbReference type="GO" id="GO:0071972">
    <property type="term" value="F:peptidoglycan L,D-transpeptidase activity"/>
    <property type="evidence" value="ECO:0007669"/>
    <property type="project" value="TreeGrafter"/>
</dbReference>
<feature type="active site" description="Proton donor/acceptor" evidence="6">
    <location>
        <position position="417"/>
    </location>
</feature>
<dbReference type="PANTHER" id="PTHR30582">
    <property type="entry name" value="L,D-TRANSPEPTIDASE"/>
    <property type="match status" value="1"/>
</dbReference>
<keyword evidence="4 6" id="KW-0573">Peptidoglycan synthesis</keyword>
<protein>
    <recommendedName>
        <fullName evidence="7">L,D-TPase catalytic domain-containing protein</fullName>
    </recommendedName>
</protein>
<dbReference type="Gene3D" id="2.40.440.10">
    <property type="entry name" value="L,D-transpeptidase catalytic domain-like"/>
    <property type="match status" value="1"/>
</dbReference>
<accession>A0A0F7PWK0</accession>
<dbReference type="GO" id="GO:0008360">
    <property type="term" value="P:regulation of cell shape"/>
    <property type="evidence" value="ECO:0007669"/>
    <property type="project" value="UniProtKB-UniRule"/>
</dbReference>
<evidence type="ECO:0000256" key="1">
    <source>
        <dbReference type="ARBA" id="ARBA00004752"/>
    </source>
</evidence>
<evidence type="ECO:0000256" key="3">
    <source>
        <dbReference type="ARBA" id="ARBA00022960"/>
    </source>
</evidence>
<feature type="domain" description="L,D-TPase catalytic" evidence="7">
    <location>
        <begin position="337"/>
        <end position="462"/>
    </location>
</feature>
<dbReference type="Gene3D" id="3.10.20.800">
    <property type="match status" value="1"/>
</dbReference>
<dbReference type="Proteomes" id="UP000035027">
    <property type="component" value="Chromosome"/>
</dbReference>
<feature type="active site" description="Nucleophile" evidence="6">
    <location>
        <position position="438"/>
    </location>
</feature>
<dbReference type="SUPFAM" id="SSF143985">
    <property type="entry name" value="L,D-transpeptidase pre-catalytic domain-like"/>
    <property type="match status" value="1"/>
</dbReference>
<gene>
    <name evidence="8" type="ORF">LsR_00034</name>
</gene>
<dbReference type="GO" id="GO:0016740">
    <property type="term" value="F:transferase activity"/>
    <property type="evidence" value="ECO:0007669"/>
    <property type="project" value="UniProtKB-KW"/>
</dbReference>
<evidence type="ECO:0000256" key="2">
    <source>
        <dbReference type="ARBA" id="ARBA00022679"/>
    </source>
</evidence>
<evidence type="ECO:0000256" key="6">
    <source>
        <dbReference type="PROSITE-ProRule" id="PRU01373"/>
    </source>
</evidence>
<dbReference type="InterPro" id="IPR038063">
    <property type="entry name" value="Transpep_catalytic_dom"/>
</dbReference>
<organism evidence="8 9">
    <name type="scientific">Ligilactobacillus salivarius str. Ren</name>
    <dbReference type="NCBI Taxonomy" id="1194971"/>
    <lineage>
        <taxon>Bacteria</taxon>
        <taxon>Bacillati</taxon>
        <taxon>Bacillota</taxon>
        <taxon>Bacilli</taxon>
        <taxon>Lactobacillales</taxon>
        <taxon>Lactobacillaceae</taxon>
        <taxon>Ligilactobacillus</taxon>
    </lineage>
</organism>
<keyword evidence="3 6" id="KW-0133">Cell shape</keyword>
<comment type="pathway">
    <text evidence="1 6">Cell wall biogenesis; peptidoglycan biosynthesis.</text>
</comment>
<dbReference type="RefSeq" id="WP_047034895.1">
    <property type="nucleotide sequence ID" value="NZ_CP011403.1"/>
</dbReference>
<dbReference type="AlphaFoldDB" id="A0A0F7PWK0"/>
<evidence type="ECO:0000313" key="8">
    <source>
        <dbReference type="EMBL" id="AKI03589.1"/>
    </source>
</evidence>
<dbReference type="InterPro" id="IPR005490">
    <property type="entry name" value="LD_TPept_cat_dom"/>
</dbReference>
<dbReference type="GO" id="GO:0018104">
    <property type="term" value="P:peptidoglycan-protein cross-linking"/>
    <property type="evidence" value="ECO:0007669"/>
    <property type="project" value="TreeGrafter"/>
</dbReference>